<comment type="function">
    <text evidence="10">Component of the SRB8-11 complex. The SRB8-11 complex is a regulatory module of the Mediator complex which is itself involved in regulation of basal and activated RNA polymerase II-dependent transcription. The SRB8-11 complex may be involved in the transcriptional repression of a subset of genes regulated by Mediator. It may inhibit the association of the Mediator complex with RNA polymerase II to form the holoenzyme complex.</text>
</comment>
<evidence type="ECO:0000259" key="12">
    <source>
        <dbReference type="Pfam" id="PF06333"/>
    </source>
</evidence>
<dbReference type="GO" id="GO:0016592">
    <property type="term" value="C:mediator complex"/>
    <property type="evidence" value="ECO:0007669"/>
    <property type="project" value="InterPro"/>
</dbReference>
<name>A0AAV5GI28_9BASI</name>
<feature type="compositionally biased region" description="Basic and acidic residues" evidence="11">
    <location>
        <begin position="1221"/>
        <end position="1234"/>
    </location>
</feature>
<feature type="region of interest" description="Disordered" evidence="11">
    <location>
        <begin position="709"/>
        <end position="904"/>
    </location>
</feature>
<comment type="subunit">
    <text evidence="10">Component of the SRB8-11 complex, which itself associates with the Mediator complex.</text>
</comment>
<keyword evidence="6 10" id="KW-0010">Activator</keyword>
<evidence type="ECO:0000256" key="8">
    <source>
        <dbReference type="ARBA" id="ARBA00023242"/>
    </source>
</evidence>
<evidence type="ECO:0000256" key="1">
    <source>
        <dbReference type="ARBA" id="ARBA00004123"/>
    </source>
</evidence>
<feature type="compositionally biased region" description="Basic and acidic residues" evidence="11">
    <location>
        <begin position="395"/>
        <end position="421"/>
    </location>
</feature>
<evidence type="ECO:0000256" key="2">
    <source>
        <dbReference type="ARBA" id="ARBA00009354"/>
    </source>
</evidence>
<comment type="caution">
    <text evidence="14">The sequence shown here is derived from an EMBL/GenBank/DDBJ whole genome shotgun (WGS) entry which is preliminary data.</text>
</comment>
<feature type="region of interest" description="Disordered" evidence="11">
    <location>
        <begin position="1208"/>
        <end position="1234"/>
    </location>
</feature>
<feature type="region of interest" description="Disordered" evidence="11">
    <location>
        <begin position="1122"/>
        <end position="1146"/>
    </location>
</feature>
<feature type="compositionally biased region" description="Low complexity" evidence="11">
    <location>
        <begin position="200"/>
        <end position="220"/>
    </location>
</feature>
<evidence type="ECO:0000256" key="11">
    <source>
        <dbReference type="SAM" id="MobiDB-lite"/>
    </source>
</evidence>
<dbReference type="InterPro" id="IPR021643">
    <property type="entry name" value="Mediator_Med13_N"/>
</dbReference>
<dbReference type="InterPro" id="IPR009401">
    <property type="entry name" value="Med13_C"/>
</dbReference>
<feature type="region of interest" description="Disordered" evidence="11">
    <location>
        <begin position="383"/>
        <end position="421"/>
    </location>
</feature>
<feature type="compositionally biased region" description="Basic and acidic residues" evidence="11">
    <location>
        <begin position="1347"/>
        <end position="1356"/>
    </location>
</feature>
<feature type="compositionally biased region" description="Low complexity" evidence="11">
    <location>
        <begin position="848"/>
        <end position="862"/>
    </location>
</feature>
<gene>
    <name evidence="14" type="ORF">Rhopal_002872-T1</name>
</gene>
<evidence type="ECO:0000256" key="3">
    <source>
        <dbReference type="ARBA" id="ARBA00019618"/>
    </source>
</evidence>
<keyword evidence="4 10" id="KW-0678">Repressor</keyword>
<comment type="similarity">
    <text evidence="2 10">Belongs to the Mediator complex subunit 13 family.</text>
</comment>
<feature type="region of interest" description="Disordered" evidence="11">
    <location>
        <begin position="1"/>
        <end position="32"/>
    </location>
</feature>
<evidence type="ECO:0000259" key="13">
    <source>
        <dbReference type="Pfam" id="PF11597"/>
    </source>
</evidence>
<dbReference type="Pfam" id="PF06333">
    <property type="entry name" value="Med13_C"/>
    <property type="match status" value="1"/>
</dbReference>
<evidence type="ECO:0000256" key="5">
    <source>
        <dbReference type="ARBA" id="ARBA00023015"/>
    </source>
</evidence>
<feature type="region of interest" description="Disordered" evidence="11">
    <location>
        <begin position="1321"/>
        <end position="1374"/>
    </location>
</feature>
<reference evidence="14 15" key="1">
    <citation type="submission" date="2021-12" db="EMBL/GenBank/DDBJ databases">
        <title>High titer production of polyol ester of fatty acids by Rhodotorula paludigena BS15 towards product separation-free biomass refinery.</title>
        <authorList>
            <person name="Mano J."/>
            <person name="Ono H."/>
            <person name="Tanaka T."/>
            <person name="Naito K."/>
            <person name="Sushida H."/>
            <person name="Ike M."/>
            <person name="Tokuyasu K."/>
            <person name="Kitaoka M."/>
        </authorList>
    </citation>
    <scope>NUCLEOTIDE SEQUENCE [LARGE SCALE GENOMIC DNA]</scope>
    <source>
        <strain evidence="14 15">BS15</strain>
    </source>
</reference>
<evidence type="ECO:0000313" key="14">
    <source>
        <dbReference type="EMBL" id="GJN89883.1"/>
    </source>
</evidence>
<dbReference type="EMBL" id="BQKY01000005">
    <property type="protein sequence ID" value="GJN89883.1"/>
    <property type="molecule type" value="Genomic_DNA"/>
</dbReference>
<protein>
    <recommendedName>
        <fullName evidence="3 10">Mediator of RNA polymerase II transcription subunit 13</fullName>
    </recommendedName>
    <alternativeName>
        <fullName evidence="9 10">Mediator complex subunit 13</fullName>
    </alternativeName>
</protein>
<feature type="compositionally biased region" description="Low complexity" evidence="11">
    <location>
        <begin position="270"/>
        <end position="299"/>
    </location>
</feature>
<dbReference type="Proteomes" id="UP001342314">
    <property type="component" value="Unassembled WGS sequence"/>
</dbReference>
<evidence type="ECO:0000256" key="10">
    <source>
        <dbReference type="RuleBase" id="RU364134"/>
    </source>
</evidence>
<feature type="domain" description="Mediator complex subunit Med13 N-terminal" evidence="13">
    <location>
        <begin position="419"/>
        <end position="703"/>
    </location>
</feature>
<keyword evidence="8 10" id="KW-0539">Nucleus</keyword>
<evidence type="ECO:0000256" key="9">
    <source>
        <dbReference type="ARBA" id="ARBA00032008"/>
    </source>
</evidence>
<evidence type="ECO:0000313" key="15">
    <source>
        <dbReference type="Proteomes" id="UP001342314"/>
    </source>
</evidence>
<feature type="region of interest" description="Disordered" evidence="11">
    <location>
        <begin position="44"/>
        <end position="100"/>
    </location>
</feature>
<feature type="compositionally biased region" description="Basic and acidic residues" evidence="11">
    <location>
        <begin position="834"/>
        <end position="847"/>
    </location>
</feature>
<feature type="compositionally biased region" description="Basic residues" evidence="11">
    <location>
        <begin position="385"/>
        <end position="394"/>
    </location>
</feature>
<feature type="compositionally biased region" description="Low complexity" evidence="11">
    <location>
        <begin position="307"/>
        <end position="331"/>
    </location>
</feature>
<dbReference type="PANTHER" id="PTHR48249">
    <property type="entry name" value="MEDIATOR OF RNA POLYMERASE II TRANSCRIPTION SUBUNIT 13"/>
    <property type="match status" value="1"/>
</dbReference>
<feature type="compositionally biased region" description="Low complexity" evidence="11">
    <location>
        <begin position="713"/>
        <end position="731"/>
    </location>
</feature>
<feature type="domain" description="Mediator complex subunit Med13 C-terminal" evidence="12">
    <location>
        <begin position="1726"/>
        <end position="1886"/>
    </location>
</feature>
<feature type="compositionally biased region" description="Low complexity" evidence="11">
    <location>
        <begin position="9"/>
        <end position="18"/>
    </location>
</feature>
<organism evidence="14 15">
    <name type="scientific">Rhodotorula paludigena</name>
    <dbReference type="NCBI Taxonomy" id="86838"/>
    <lineage>
        <taxon>Eukaryota</taxon>
        <taxon>Fungi</taxon>
        <taxon>Dikarya</taxon>
        <taxon>Basidiomycota</taxon>
        <taxon>Pucciniomycotina</taxon>
        <taxon>Microbotryomycetes</taxon>
        <taxon>Sporidiobolales</taxon>
        <taxon>Sporidiobolaceae</taxon>
        <taxon>Rhodotorula</taxon>
    </lineage>
</organism>
<feature type="region of interest" description="Disordered" evidence="11">
    <location>
        <begin position="261"/>
        <end position="331"/>
    </location>
</feature>
<dbReference type="InterPro" id="IPR051139">
    <property type="entry name" value="Mediator_complx_sub13"/>
</dbReference>
<feature type="region of interest" description="Disordered" evidence="11">
    <location>
        <begin position="1270"/>
        <end position="1290"/>
    </location>
</feature>
<evidence type="ECO:0000256" key="7">
    <source>
        <dbReference type="ARBA" id="ARBA00023163"/>
    </source>
</evidence>
<proteinExistence type="inferred from homology"/>
<dbReference type="GO" id="GO:0003713">
    <property type="term" value="F:transcription coactivator activity"/>
    <property type="evidence" value="ECO:0007669"/>
    <property type="project" value="TreeGrafter"/>
</dbReference>
<feature type="compositionally biased region" description="Pro residues" evidence="11">
    <location>
        <begin position="1127"/>
        <end position="1140"/>
    </location>
</feature>
<keyword evidence="5 10" id="KW-0805">Transcription regulation</keyword>
<keyword evidence="7 10" id="KW-0804">Transcription</keyword>
<dbReference type="PANTHER" id="PTHR48249:SF3">
    <property type="entry name" value="MEDIATOR OF RNA POLYMERASE II TRANSCRIPTION SUBUNIT 13"/>
    <property type="match status" value="1"/>
</dbReference>
<feature type="region of interest" description="Disordered" evidence="11">
    <location>
        <begin position="189"/>
        <end position="220"/>
    </location>
</feature>
<keyword evidence="15" id="KW-1185">Reference proteome</keyword>
<accession>A0AAV5GI28</accession>
<evidence type="ECO:0000256" key="4">
    <source>
        <dbReference type="ARBA" id="ARBA00022491"/>
    </source>
</evidence>
<evidence type="ECO:0000256" key="6">
    <source>
        <dbReference type="ARBA" id="ARBA00023159"/>
    </source>
</evidence>
<dbReference type="GO" id="GO:0045944">
    <property type="term" value="P:positive regulation of transcription by RNA polymerase II"/>
    <property type="evidence" value="ECO:0007669"/>
    <property type="project" value="TreeGrafter"/>
</dbReference>
<dbReference type="Pfam" id="PF11597">
    <property type="entry name" value="Med13_N"/>
    <property type="match status" value="1"/>
</dbReference>
<sequence length="2032" mass="211096">MANMPLHPSLPARPAAAMPRPPPPSGQAAAGAYGSALHASISLPSRVPPFAPAGSHAPTNVPLSPAHPPPAPLRSPMSPRTSAGSLAGTRGLAAQASNASDAAALPWPAVRPRLRADQLKVNAQLVELGEGWTVQYRAWKAPALVLDPPNPGQEGAVVGRDLLDYDPLQPFVPSPAGAAGLARSASAQGKSAAADKDDGSAAPPAKKAKKASAGSLSSSSARPLNAFDELLADELSVSAAQGAPSLATPLASPALNLPAPAPAPKGRVPAALRKTQAAASAAASSSAAPPKADAASARPASPPPAPSSAAAPLDTSPSSSPHTASSSATAQLRARLSALQSSLATDPLGAARVALERDSSSGGGDRLGRVVWVEERKVWLGGGARGRKSRNGKGKGKDREAVEEKRKKEDEGEGESTKDEAAAVEAHGRVLWVFSVVRGGDADGNVEMADGAKELDAHAFEGLEPLVSGEFSHALLFPAHYGTKADPSSYISPLSAPARSYPSALALSDSLLSIPLIGQPAPAHTSLQAAYEAFRSAIADVLLDELVKQPVPETRRLRLDNDVLYLPSPRTSRREHFPALAAPPAVRISLRPLTLNRSSILITSSLEELALSPLPPSSSTASISLAGHAVLIAPLDAPATFLRPLDALTSPQRAALVDEWAPHLARAGFAGPAGGDFVLCALATPDDETADDPIEVVWPAELVVLDGTRARTSPEQPSSSTPSAPADSGASREPGVVADEAAPPPPSQQHQQPRRRSSVSLAAKGALAARVPHDSAMRKRLARQVLQQPRRTVRGRPRSDSATSAPGEGELAGESVEGLKDPMKRRTGNVWRWMGEEEKRREEEKENAAAAAAAKPSEGASATSKDDDEKGEAAPPVPAPAAAPINMRTPMSLGASSTEAPSPAELFGMQPAAQAQQLAPSSSAAAHDQPLDALAGMDLDFGLGMYPSPAEPVPAPAAVAPVPASSAPMNSLEAAFSEYDWSDSAFGGGAPGGTGGVSGAFDDNLMLGLTDDDFSFFDAPTPAPAGQAGGALALALPPSLAPVADELNFSAMPATSSIDTAFDLFSSAPDALPMTTAASSSAFPADAALASSTSPHFAEQGSPALPFHFGAFDPLTPNALGLAAASPPAPTPHAHPPQTPFSPVVLPLSAHTPASIAATPRPASFTPGVLPETPLQPSPAPLSSIVRGLAAFEPVSFAPLHSAADDKYDPRKGKFGLPSPDSDHEGHARSVIEREDGRPDFSAWYKAVCDPRIALAERLRRQHLAVPSRPALSGKFRPLPSPTTGTSAKSFAAPAKRAWLRRRLGLPAHVALAHFEVATPSTVQHTVDEGESEQSSSSDDEGTVRSAKPDAGGDRIEEAEDGSPGGGEERVLGDSYGPELLAGAMFLQRDPSVLAPPVLPAPPIDAGNPEISRDLVYHVVTEHLMYQRDFRDATLALARPALHAEQAISAHAISTVSSTLSAVCTALSPSPLFADHTSLAPLTAESTPAFLLRSQQCIVRTSRTAIEFWRPMGFEPVPGAKDVTAFVLYEDAGSEAHDLVKDWLKSVGAVYEGMRFGMHSAGTLAATSNFGGVQDGLIPMSAGLLAAGVPRNELRVLPSSVTAVAALVEAAKALHNVVVYVAVPLGDSPLSPTSPLGSLLHHFTKARAAVGAANLLTCAIPPATLTRSGRAVADGDGPGSLARVAVSVYDQLQVPVERLRIPTPETFPSARPMSLAHLGHALRLFQAPVLTVAPLPTRKVQFALNWPASSLEVEHRHRFLQVCYGSQRLGADGAQEWLAVASMDETGETWRIMPRLIKVPPTTVADVQRARIVWQYVKTLIDAADIEWRVVLCKLGEPSAIEAKTWDSLLKDNVAPQRRAVHVTFASIELNPALSLTPADLMECRPSTASSISEEGELGVVKDGSASLFDDSLSTFAFTPAEPVSLASLPVTPAASTFLFHAPRLSSFKHARTAANALFDPEAVSAYAVHFFVSHASRTSAYTGTLGDLVADVRRNFVEHAALAQARCGMSGRLSWHVEATALALSVAHQLG</sequence>
<comment type="subcellular location">
    <subcellularLocation>
        <location evidence="1 10">Nucleus</location>
    </subcellularLocation>
</comment>